<accession>A0A0A5GF73</accession>
<dbReference type="Gene3D" id="3.90.1150.10">
    <property type="entry name" value="Aspartate Aminotransferase, domain 1"/>
    <property type="match status" value="1"/>
</dbReference>
<evidence type="ECO:0000256" key="1">
    <source>
        <dbReference type="ARBA" id="ARBA00001933"/>
    </source>
</evidence>
<protein>
    <recommendedName>
        <fullName evidence="7">Glutamate-1-semialdehyde 2,1-aminomutase</fullName>
    </recommendedName>
</protein>
<dbReference type="InterPro" id="IPR005814">
    <property type="entry name" value="Aminotrans_3"/>
</dbReference>
<dbReference type="PANTHER" id="PTHR43713:SF3">
    <property type="entry name" value="GLUTAMATE-1-SEMIALDEHYDE 2,1-AMINOMUTASE 1, CHLOROPLASTIC-RELATED"/>
    <property type="match status" value="1"/>
</dbReference>
<dbReference type="InterPro" id="IPR015424">
    <property type="entry name" value="PyrdxlP-dep_Trfase"/>
</dbReference>
<dbReference type="GO" id="GO:0030170">
    <property type="term" value="F:pyridoxal phosphate binding"/>
    <property type="evidence" value="ECO:0007669"/>
    <property type="project" value="InterPro"/>
</dbReference>
<dbReference type="InterPro" id="IPR015421">
    <property type="entry name" value="PyrdxlP-dep_Trfase_major"/>
</dbReference>
<dbReference type="CDD" id="cd00610">
    <property type="entry name" value="OAT_like"/>
    <property type="match status" value="1"/>
</dbReference>
<dbReference type="RefSeq" id="WP_027445278.1">
    <property type="nucleotide sequence ID" value="NZ_AULJ01000001.1"/>
</dbReference>
<proteinExistence type="inferred from homology"/>
<dbReference type="SUPFAM" id="SSF53383">
    <property type="entry name" value="PLP-dependent transferases"/>
    <property type="match status" value="1"/>
</dbReference>
<keyword evidence="6" id="KW-1185">Reference proteome</keyword>
<comment type="cofactor">
    <cofactor evidence="1">
        <name>pyridoxal 5'-phosphate</name>
        <dbReference type="ChEBI" id="CHEBI:597326"/>
    </cofactor>
</comment>
<evidence type="ECO:0000313" key="6">
    <source>
        <dbReference type="Proteomes" id="UP000030403"/>
    </source>
</evidence>
<reference evidence="5 6" key="1">
    <citation type="submission" date="2013-08" db="EMBL/GenBank/DDBJ databases">
        <authorList>
            <person name="Huang J."/>
            <person name="Wang G."/>
        </authorList>
    </citation>
    <scope>NUCLEOTIDE SEQUENCE [LARGE SCALE GENOMIC DNA]</scope>
    <source>
        <strain evidence="5 6">BH030004</strain>
    </source>
</reference>
<comment type="similarity">
    <text evidence="3">Belongs to the class-III pyridoxal-phosphate-dependent aminotransferase family.</text>
</comment>
<dbReference type="Pfam" id="PF00202">
    <property type="entry name" value="Aminotran_3"/>
    <property type="match status" value="1"/>
</dbReference>
<name>A0A0A5GF73_9BACI</name>
<comment type="caution">
    <text evidence="5">The sequence shown here is derived from an EMBL/GenBank/DDBJ whole genome shotgun (WGS) entry which is preliminary data.</text>
</comment>
<dbReference type="STRING" id="1385511.GCA_000425225_00203"/>
<keyword evidence="2 3" id="KW-0663">Pyridoxal phosphate</keyword>
<evidence type="ECO:0000256" key="3">
    <source>
        <dbReference type="RuleBase" id="RU003560"/>
    </source>
</evidence>
<dbReference type="PANTHER" id="PTHR43713">
    <property type="entry name" value="GLUTAMATE-1-SEMIALDEHYDE 2,1-AMINOMUTASE"/>
    <property type="match status" value="1"/>
</dbReference>
<dbReference type="eggNOG" id="COG0001">
    <property type="taxonomic scope" value="Bacteria"/>
</dbReference>
<evidence type="ECO:0000256" key="4">
    <source>
        <dbReference type="SAM" id="MobiDB-lite"/>
    </source>
</evidence>
<dbReference type="GO" id="GO:0008483">
    <property type="term" value="F:transaminase activity"/>
    <property type="evidence" value="ECO:0007669"/>
    <property type="project" value="InterPro"/>
</dbReference>
<organism evidence="5 6">
    <name type="scientific">Pontibacillus marinus BH030004 = DSM 16465</name>
    <dbReference type="NCBI Taxonomy" id="1385511"/>
    <lineage>
        <taxon>Bacteria</taxon>
        <taxon>Bacillati</taxon>
        <taxon>Bacillota</taxon>
        <taxon>Bacilli</taxon>
        <taxon>Bacillales</taxon>
        <taxon>Bacillaceae</taxon>
        <taxon>Pontibacillus</taxon>
    </lineage>
</organism>
<gene>
    <name evidence="5" type="ORF">N783_00260</name>
</gene>
<dbReference type="Gene3D" id="3.40.640.10">
    <property type="entry name" value="Type I PLP-dependent aspartate aminotransferase-like (Major domain)"/>
    <property type="match status" value="1"/>
</dbReference>
<feature type="region of interest" description="Disordered" evidence="4">
    <location>
        <begin position="1"/>
        <end position="22"/>
    </location>
</feature>
<evidence type="ECO:0000256" key="2">
    <source>
        <dbReference type="ARBA" id="ARBA00022898"/>
    </source>
</evidence>
<sequence>MKHTNSKALYERASSSLPGGVNSNSRFRKPHPLYFKKAEGPWIVDVDDNYYLDCIMGNGAVILGHDDPDFKEKIADYSRTGILTGLETELSVKVAEKFLSFLPTAEMVRFANTGTEAVMHALHMARTHTGKSDIAVIEGAFNGWNDSVLVSTWPDITKAGDKTSPNSLPGSSGLRKDVVDSTLVLPFNDLEIAERLLTENKNRIAALILEPIMIDIGYIPAKKEYLKGLRDICDRLNIVLIFDELLTGFRVSPGGAQGLYNVTPDLSTFGKAISNGYMLSAVAGKAEIFDTVTPGVGTCSFVGTYNGHQSSLAASMAFMEIYEEKGVDQTLKDRTDTLIKEFDKLVTKHNIVGRMQGEGGHFHWYFTDQELYDYRDAAQSNKELYIRFTEELFNQGVFCSPNYLLHHAISLAHKDNHIKELITAMDNSLAKVVEAKTL</sequence>
<dbReference type="OrthoDB" id="9807885at2"/>
<dbReference type="EMBL" id="AVPF01000001">
    <property type="protein sequence ID" value="KGX91866.1"/>
    <property type="molecule type" value="Genomic_DNA"/>
</dbReference>
<dbReference type="Proteomes" id="UP000030403">
    <property type="component" value="Unassembled WGS sequence"/>
</dbReference>
<evidence type="ECO:0000313" key="5">
    <source>
        <dbReference type="EMBL" id="KGX91866.1"/>
    </source>
</evidence>
<dbReference type="InterPro" id="IPR015422">
    <property type="entry name" value="PyrdxlP-dep_Trfase_small"/>
</dbReference>
<evidence type="ECO:0008006" key="7">
    <source>
        <dbReference type="Google" id="ProtNLM"/>
    </source>
</evidence>
<feature type="compositionally biased region" description="Polar residues" evidence="4">
    <location>
        <begin position="13"/>
        <end position="22"/>
    </location>
</feature>
<dbReference type="AlphaFoldDB" id="A0A0A5GF73"/>